<proteinExistence type="predicted"/>
<reference evidence="3" key="2">
    <citation type="submission" date="2021-01" db="UniProtKB">
        <authorList>
            <consortium name="EnsemblMetazoa"/>
        </authorList>
    </citation>
    <scope>IDENTIFICATION</scope>
</reference>
<dbReference type="FunCoup" id="A0A7M7HM65">
    <property type="interactions" value="386"/>
</dbReference>
<evidence type="ECO:0000313" key="3">
    <source>
        <dbReference type="EnsemblMetazoa" id="XP_011677285"/>
    </source>
</evidence>
<evidence type="ECO:0000259" key="2">
    <source>
        <dbReference type="Pfam" id="PF12972"/>
    </source>
</evidence>
<dbReference type="Pfam" id="PF12972">
    <property type="entry name" value="NAGLU_C"/>
    <property type="match status" value="1"/>
</dbReference>
<feature type="domain" description="Alpha-N-acetylglucosaminidase tim-barrel" evidence="1">
    <location>
        <begin position="1"/>
        <end position="178"/>
    </location>
</feature>
<accession>A0A7M7HM65</accession>
<evidence type="ECO:0000259" key="1">
    <source>
        <dbReference type="Pfam" id="PF05089"/>
    </source>
</evidence>
<dbReference type="InterPro" id="IPR024732">
    <property type="entry name" value="NAGLU_C"/>
</dbReference>
<dbReference type="OMA" id="WYPTSEV"/>
<dbReference type="AlphaFoldDB" id="A0A7M7HM65"/>
<evidence type="ECO:0008006" key="5">
    <source>
        <dbReference type="Google" id="ProtNLM"/>
    </source>
</evidence>
<reference evidence="4" key="1">
    <citation type="submission" date="2015-02" db="EMBL/GenBank/DDBJ databases">
        <title>Genome sequencing for Strongylocentrotus purpuratus.</title>
        <authorList>
            <person name="Murali S."/>
            <person name="Liu Y."/>
            <person name="Vee V."/>
            <person name="English A."/>
            <person name="Wang M."/>
            <person name="Skinner E."/>
            <person name="Han Y."/>
            <person name="Muzny D.M."/>
            <person name="Worley K.C."/>
            <person name="Gibbs R.A."/>
        </authorList>
    </citation>
    <scope>NUCLEOTIDE SEQUENCE</scope>
</reference>
<dbReference type="KEGG" id="spu:100893810"/>
<dbReference type="OrthoDB" id="64736at2759"/>
<dbReference type="Gene3D" id="3.20.20.80">
    <property type="entry name" value="Glycosidases"/>
    <property type="match status" value="1"/>
</dbReference>
<dbReference type="Proteomes" id="UP000007110">
    <property type="component" value="Unassembled WGS sequence"/>
</dbReference>
<dbReference type="Gene3D" id="1.20.120.670">
    <property type="entry name" value="N-acetyl-b-d-glucoasminidase"/>
    <property type="match status" value="1"/>
</dbReference>
<dbReference type="InterPro" id="IPR024733">
    <property type="entry name" value="NAGLU_tim-barrel"/>
</dbReference>
<dbReference type="PANTHER" id="PTHR12872">
    <property type="entry name" value="ALPHA-N-ACETYLGLUCOSAMINIDASE"/>
    <property type="match status" value="1"/>
</dbReference>
<dbReference type="GeneID" id="100893810"/>
<keyword evidence="4" id="KW-1185">Reference proteome</keyword>
<dbReference type="InterPro" id="IPR007781">
    <property type="entry name" value="NAGLU"/>
</dbReference>
<dbReference type="EnsemblMetazoa" id="XM_011678983">
    <property type="protein sequence ID" value="XP_011677285"/>
    <property type="gene ID" value="LOC100893810"/>
</dbReference>
<organism evidence="3 4">
    <name type="scientific">Strongylocentrotus purpuratus</name>
    <name type="common">Purple sea urchin</name>
    <dbReference type="NCBI Taxonomy" id="7668"/>
    <lineage>
        <taxon>Eukaryota</taxon>
        <taxon>Metazoa</taxon>
        <taxon>Echinodermata</taxon>
        <taxon>Eleutherozoa</taxon>
        <taxon>Echinozoa</taxon>
        <taxon>Echinoidea</taxon>
        <taxon>Euechinoidea</taxon>
        <taxon>Echinacea</taxon>
        <taxon>Camarodonta</taxon>
        <taxon>Echinidea</taxon>
        <taxon>Strongylocentrotidae</taxon>
        <taxon>Strongylocentrotus</taxon>
    </lineage>
</organism>
<dbReference type="PANTHER" id="PTHR12872:SF1">
    <property type="entry name" value="ALPHA-N-ACETYLGLUCOSAMINIDASE"/>
    <property type="match status" value="1"/>
</dbReference>
<protein>
    <recommendedName>
        <fullName evidence="5">Alpha-N-acetylglucosaminidase</fullName>
    </recommendedName>
</protein>
<feature type="domain" description="Alpha-N-acetylglucosaminidase C-terminal" evidence="2">
    <location>
        <begin position="187"/>
        <end position="447"/>
    </location>
</feature>
<sequence length="485" mass="55863">MFKQVGKAFIDAMSEEFNGTDHIYNADTFNENQPRSNDSAYLSAASRGVYQGIVEGDPQGVWLMQGWLFQKTDFWGPSQIKALLHGVPIGRMIVLDLFAEARPIYNATQSFYGQPFIWCMLHNFGGNTGLYGKLDAVNKFPFEARQFNSSTMIGMGLTPEGILQNYVMYNFLTDMTWRSESMNVSKWIEEYSGRRYSPESGHSEEAAKAWAILQATVYNNTGIDKDHQHAVPVVRPSNKTKSVIWYDYTEVAKAWGFLLQASETLGTSSLFRYDLVDVTRNVLQDLAFDFYEQIMASFHAKNITAIRGNGTLLCNLILDMDNITSSHQDWLLGTWLEDAKSLATNHKEESLYEYNARNQITVWGPRGEHLDYANKQWGGLLRSYYYNRWQLFVQFLDGCIELHVPYDQSKFDMRSFIMETEWTNSTEKFPTKPVGDTVSISRALYSKYEPYIKEARTTGRAKKRIEEGRKHSARQERLPYSYMYV</sequence>
<name>A0A7M7HM65_STRPU</name>
<dbReference type="Pfam" id="PF05089">
    <property type="entry name" value="NAGLU"/>
    <property type="match status" value="1"/>
</dbReference>
<dbReference type="RefSeq" id="XP_011677285.2">
    <property type="nucleotide sequence ID" value="XM_011678983.2"/>
</dbReference>
<evidence type="ECO:0000313" key="4">
    <source>
        <dbReference type="Proteomes" id="UP000007110"/>
    </source>
</evidence>
<dbReference type="InParanoid" id="A0A7M7HM65"/>